<evidence type="ECO:0000313" key="2">
    <source>
        <dbReference type="EMBL" id="SLN28063.1"/>
    </source>
</evidence>
<keyword evidence="1" id="KW-0472">Membrane</keyword>
<proteinExistence type="predicted"/>
<dbReference type="EMBL" id="FWFZ01000003">
    <property type="protein sequence ID" value="SLN28063.1"/>
    <property type="molecule type" value="Genomic_DNA"/>
</dbReference>
<reference evidence="2 3" key="1">
    <citation type="submission" date="2017-03" db="EMBL/GenBank/DDBJ databases">
        <authorList>
            <person name="Afonso C.L."/>
            <person name="Miller P.J."/>
            <person name="Scott M.A."/>
            <person name="Spackman E."/>
            <person name="Goraichik I."/>
            <person name="Dimitrov K.M."/>
            <person name="Suarez D.L."/>
            <person name="Swayne D.E."/>
        </authorList>
    </citation>
    <scope>NUCLEOTIDE SEQUENCE [LARGE SCALE GENOMIC DNA]</scope>
    <source>
        <strain evidence="2 3">CECT 7023</strain>
    </source>
</reference>
<name>A0A1Y5RYC0_9RHOB</name>
<keyword evidence="1" id="KW-1133">Transmembrane helix</keyword>
<protein>
    <recommendedName>
        <fullName evidence="4">Cytochrome b561 bacterial/Ni-hydrogenase domain-containing protein</fullName>
    </recommendedName>
</protein>
<dbReference type="GO" id="GO:0022904">
    <property type="term" value="P:respiratory electron transport chain"/>
    <property type="evidence" value="ECO:0007669"/>
    <property type="project" value="InterPro"/>
</dbReference>
<feature type="transmembrane region" description="Helical" evidence="1">
    <location>
        <begin position="77"/>
        <end position="102"/>
    </location>
</feature>
<dbReference type="Proteomes" id="UP000193900">
    <property type="component" value="Unassembled WGS sequence"/>
</dbReference>
<accession>A0A1Y5RYC0</accession>
<gene>
    <name evidence="2" type="ORF">ROA7023_00931</name>
</gene>
<keyword evidence="3" id="KW-1185">Reference proteome</keyword>
<dbReference type="AlphaFoldDB" id="A0A1Y5RYC0"/>
<feature type="transmembrane region" description="Helical" evidence="1">
    <location>
        <begin position="27"/>
        <end position="47"/>
    </location>
</feature>
<dbReference type="OrthoDB" id="7744460at2"/>
<evidence type="ECO:0000256" key="1">
    <source>
        <dbReference type="SAM" id="Phobius"/>
    </source>
</evidence>
<evidence type="ECO:0000313" key="3">
    <source>
        <dbReference type="Proteomes" id="UP000193900"/>
    </source>
</evidence>
<evidence type="ECO:0008006" key="4">
    <source>
        <dbReference type="Google" id="ProtNLM"/>
    </source>
</evidence>
<organism evidence="2 3">
    <name type="scientific">Roseisalinus antarcticus</name>
    <dbReference type="NCBI Taxonomy" id="254357"/>
    <lineage>
        <taxon>Bacteria</taxon>
        <taxon>Pseudomonadati</taxon>
        <taxon>Pseudomonadota</taxon>
        <taxon>Alphaproteobacteria</taxon>
        <taxon>Rhodobacterales</taxon>
        <taxon>Roseobacteraceae</taxon>
        <taxon>Roseisalinus</taxon>
    </lineage>
</organism>
<dbReference type="SUPFAM" id="SSF81342">
    <property type="entry name" value="Transmembrane di-heme cytochromes"/>
    <property type="match status" value="1"/>
</dbReference>
<sequence>MHWTIVPFFIWFLLVQPDDVRHVGQWAVRLHSVFGLVFVTLSLLWTADFLRRGLAGRPGPKLCGWQRRFHGLLHRTLVLGLFGVALTGFLLGLTSTVLLWAGGIVPIAPPLALPRASEIVGLVHYVEFYGLALVALIHAGFHLWRHLRLRDNALRIMAPRFLHRFL</sequence>
<feature type="transmembrane region" description="Helical" evidence="1">
    <location>
        <begin position="122"/>
        <end position="144"/>
    </location>
</feature>
<keyword evidence="1" id="KW-0812">Transmembrane</keyword>
<dbReference type="InterPro" id="IPR016174">
    <property type="entry name" value="Di-haem_cyt_TM"/>
</dbReference>
<dbReference type="GO" id="GO:0016020">
    <property type="term" value="C:membrane"/>
    <property type="evidence" value="ECO:0007669"/>
    <property type="project" value="InterPro"/>
</dbReference>